<dbReference type="InterPro" id="IPR003439">
    <property type="entry name" value="ABC_transporter-like_ATP-bd"/>
</dbReference>
<dbReference type="InterPro" id="IPR017871">
    <property type="entry name" value="ABC_transporter-like_CS"/>
</dbReference>
<dbReference type="InterPro" id="IPR003593">
    <property type="entry name" value="AAA+_ATPase"/>
</dbReference>
<dbReference type="Proteomes" id="UP000199323">
    <property type="component" value="Unassembled WGS sequence"/>
</dbReference>
<dbReference type="InterPro" id="IPR027417">
    <property type="entry name" value="P-loop_NTPase"/>
</dbReference>
<accession>A0A1I2H812</accession>
<dbReference type="GO" id="GO:0016887">
    <property type="term" value="F:ATP hydrolysis activity"/>
    <property type="evidence" value="ECO:0007669"/>
    <property type="project" value="InterPro"/>
</dbReference>
<dbReference type="PROSITE" id="PS00211">
    <property type="entry name" value="ABC_TRANSPORTER_1"/>
    <property type="match status" value="1"/>
</dbReference>
<proteinExistence type="predicted"/>
<sequence>MTRTPAASGRPHPSQTPGAGAGETAGAAVATAGPAAFTLRARGIVKSFGGTEVLHGIDVDILGGRVLALLGENGAGKSTFVRVVAGAHAPDAGTLGFTGPDGAEESVTALDPLGARRRGIRMIFQELSDAPDLTVAENIGLGHWPRRRGFVDWRALRRRARDVLDSMGVDLDLDAPVGTLRIGERQIVEIARALSDDATCLVLDEPTAALSAEEVERLFRFVRRLRAQGVAIVYITHRLDEVAAIADDVVVLRDGAVSAAGPAAEFHRSELVTAMVGRDIGVVRRPDAADTEPGAAVLEFRAAGSPPAYENVDLTVRAGEIVCLYGKVGSGTADVADTVFGRRRPAAGSVHVFGREPAKEPRQAIDQGVGYLAADRQREGALITRSIGENLAAPSWPRLSRFGAIGAAREQEAFERWSSTLDIKAVGGADQLLATLSGGNQQKVLLARWLERGSKLLVLVEPTRGVDVGARADIYTALRAMAAQGAAVLVATSDYEEVVQLADRAVVMIRGRVTRELQADQITTEALTDAAGG</sequence>
<evidence type="ECO:0000256" key="3">
    <source>
        <dbReference type="ARBA" id="ARBA00022741"/>
    </source>
</evidence>
<name>A0A1I2H812_9ACTN</name>
<dbReference type="GO" id="GO:0005524">
    <property type="term" value="F:ATP binding"/>
    <property type="evidence" value="ECO:0007669"/>
    <property type="project" value="UniProtKB-KW"/>
</dbReference>
<keyword evidence="3" id="KW-0547">Nucleotide-binding</keyword>
<evidence type="ECO:0000259" key="6">
    <source>
        <dbReference type="PROSITE" id="PS50893"/>
    </source>
</evidence>
<dbReference type="PANTHER" id="PTHR43790:SF9">
    <property type="entry name" value="GALACTOFURANOSE TRANSPORTER ATP-BINDING PROTEIN YTFR"/>
    <property type="match status" value="1"/>
</dbReference>
<dbReference type="PANTHER" id="PTHR43790">
    <property type="entry name" value="CARBOHYDRATE TRANSPORT ATP-BINDING PROTEIN MG119-RELATED"/>
    <property type="match status" value="1"/>
</dbReference>
<dbReference type="SMART" id="SM00382">
    <property type="entry name" value="AAA"/>
    <property type="match status" value="2"/>
</dbReference>
<evidence type="ECO:0000256" key="5">
    <source>
        <dbReference type="SAM" id="MobiDB-lite"/>
    </source>
</evidence>
<evidence type="ECO:0000313" key="7">
    <source>
        <dbReference type="EMBL" id="SFF25559.1"/>
    </source>
</evidence>
<keyword evidence="2" id="KW-0677">Repeat</keyword>
<dbReference type="AlphaFoldDB" id="A0A1I2H812"/>
<dbReference type="Pfam" id="PF00005">
    <property type="entry name" value="ABC_tran"/>
    <property type="match status" value="2"/>
</dbReference>
<dbReference type="OrthoDB" id="8416490at2"/>
<feature type="compositionally biased region" description="Low complexity" evidence="5">
    <location>
        <begin position="16"/>
        <end position="26"/>
    </location>
</feature>
<feature type="domain" description="ABC transporter" evidence="6">
    <location>
        <begin position="39"/>
        <end position="279"/>
    </location>
</feature>
<dbReference type="CDD" id="cd03215">
    <property type="entry name" value="ABC_Carb_Monos_II"/>
    <property type="match status" value="1"/>
</dbReference>
<dbReference type="SUPFAM" id="SSF52540">
    <property type="entry name" value="P-loop containing nucleoside triphosphate hydrolases"/>
    <property type="match status" value="2"/>
</dbReference>
<dbReference type="Gene3D" id="3.40.50.300">
    <property type="entry name" value="P-loop containing nucleotide triphosphate hydrolases"/>
    <property type="match status" value="2"/>
</dbReference>
<keyword evidence="1" id="KW-0813">Transport</keyword>
<dbReference type="EMBL" id="FONG01000010">
    <property type="protein sequence ID" value="SFF25559.1"/>
    <property type="molecule type" value="Genomic_DNA"/>
</dbReference>
<feature type="region of interest" description="Disordered" evidence="5">
    <location>
        <begin position="1"/>
        <end position="26"/>
    </location>
</feature>
<feature type="domain" description="ABC transporter" evidence="6">
    <location>
        <begin position="283"/>
        <end position="533"/>
    </location>
</feature>
<evidence type="ECO:0000313" key="8">
    <source>
        <dbReference type="Proteomes" id="UP000199323"/>
    </source>
</evidence>
<dbReference type="CDD" id="cd03216">
    <property type="entry name" value="ABC_Carb_Monos_I"/>
    <property type="match status" value="1"/>
</dbReference>
<dbReference type="PROSITE" id="PS50893">
    <property type="entry name" value="ABC_TRANSPORTER_2"/>
    <property type="match status" value="2"/>
</dbReference>
<dbReference type="RefSeq" id="WP_093714719.1">
    <property type="nucleotide sequence ID" value="NZ_FONG01000010.1"/>
</dbReference>
<evidence type="ECO:0000256" key="1">
    <source>
        <dbReference type="ARBA" id="ARBA00022448"/>
    </source>
</evidence>
<keyword evidence="4 7" id="KW-0067">ATP-binding</keyword>
<organism evidence="7 8">
    <name type="scientific">Actinacidiphila alni</name>
    <dbReference type="NCBI Taxonomy" id="380248"/>
    <lineage>
        <taxon>Bacteria</taxon>
        <taxon>Bacillati</taxon>
        <taxon>Actinomycetota</taxon>
        <taxon>Actinomycetes</taxon>
        <taxon>Kitasatosporales</taxon>
        <taxon>Streptomycetaceae</taxon>
        <taxon>Actinacidiphila</taxon>
    </lineage>
</organism>
<gene>
    <name evidence="7" type="ORF">SAMN05216251_110135</name>
</gene>
<dbReference type="InterPro" id="IPR050107">
    <property type="entry name" value="ABC_carbohydrate_import_ATPase"/>
</dbReference>
<reference evidence="7 8" key="1">
    <citation type="submission" date="2016-10" db="EMBL/GenBank/DDBJ databases">
        <authorList>
            <person name="de Groot N.N."/>
        </authorList>
    </citation>
    <scope>NUCLEOTIDE SEQUENCE [LARGE SCALE GENOMIC DNA]</scope>
    <source>
        <strain evidence="7 8">CGMCC 4.3510</strain>
    </source>
</reference>
<dbReference type="STRING" id="380248.SAMN05216251_110135"/>
<protein>
    <submittedName>
        <fullName evidence="7">Monosaccharide ABC transporter ATP-binding protein, CUT2 family</fullName>
    </submittedName>
</protein>
<evidence type="ECO:0000256" key="2">
    <source>
        <dbReference type="ARBA" id="ARBA00022737"/>
    </source>
</evidence>
<keyword evidence="8" id="KW-1185">Reference proteome</keyword>
<evidence type="ECO:0000256" key="4">
    <source>
        <dbReference type="ARBA" id="ARBA00022840"/>
    </source>
</evidence>